<organism evidence="2 3">
    <name type="scientific">Nitrosopumilus zosterae</name>
    <dbReference type="NCBI Taxonomy" id="718286"/>
    <lineage>
        <taxon>Archaea</taxon>
        <taxon>Nitrososphaerota</taxon>
        <taxon>Nitrososphaeria</taxon>
        <taxon>Nitrosopumilales</taxon>
        <taxon>Nitrosopumilaceae</taxon>
        <taxon>Nitrosopumilus</taxon>
    </lineage>
</organism>
<dbReference type="OrthoDB" id="2906at2157"/>
<keyword evidence="1" id="KW-0175">Coiled coil</keyword>
<dbReference type="Proteomes" id="UP000245829">
    <property type="component" value="Unassembled WGS sequence"/>
</dbReference>
<accession>A0A2S2KQ00</accession>
<evidence type="ECO:0000313" key="3">
    <source>
        <dbReference type="Proteomes" id="UP000245829"/>
    </source>
</evidence>
<sequence length="96" mass="11277">MKFIFDIVNWLSVHSDIREEIKNLEDNILRLEDNIAEFLSMKYDEGVKKLLHSLESDLKYLSILANGAPIDKNEDRKIMDFLRTHYARLQKLSVPA</sequence>
<evidence type="ECO:0000256" key="1">
    <source>
        <dbReference type="SAM" id="Coils"/>
    </source>
</evidence>
<feature type="coiled-coil region" evidence="1">
    <location>
        <begin position="14"/>
        <end position="41"/>
    </location>
</feature>
<gene>
    <name evidence="2" type="ORF">NZNM25_05370</name>
</gene>
<proteinExistence type="predicted"/>
<dbReference type="RefSeq" id="WP_146195977.1">
    <property type="nucleotide sequence ID" value="NZ_AP026695.1"/>
</dbReference>
<dbReference type="EMBL" id="BGKI01000002">
    <property type="protein sequence ID" value="GBH33746.1"/>
    <property type="molecule type" value="Genomic_DNA"/>
</dbReference>
<protein>
    <submittedName>
        <fullName evidence="2">Uncharacterized protein</fullName>
    </submittedName>
</protein>
<evidence type="ECO:0000313" key="2">
    <source>
        <dbReference type="EMBL" id="GBH33746.1"/>
    </source>
</evidence>
<dbReference type="AlphaFoldDB" id="A0A2S2KQ00"/>
<name>A0A2S2KQ00_9ARCH</name>
<comment type="caution">
    <text evidence="2">The sequence shown here is derived from an EMBL/GenBank/DDBJ whole genome shotgun (WGS) entry which is preliminary data.</text>
</comment>
<dbReference type="GeneID" id="76209889"/>
<keyword evidence="3" id="KW-1185">Reference proteome</keyword>
<reference evidence="2 3" key="1">
    <citation type="submission" date="2018-05" db="EMBL/GenBank/DDBJ databases">
        <title>genome sequencing of Nitrosopumilus sp. NM25.</title>
        <authorList>
            <person name="Mori K."/>
            <person name="Nakagawa T."/>
        </authorList>
    </citation>
    <scope>NUCLEOTIDE SEQUENCE [LARGE SCALE GENOMIC DNA]</scope>
    <source>
        <strain evidence="2 3">NM25</strain>
    </source>
</reference>